<organism evidence="10 11">
    <name type="scientific">Lachancea dasiensis</name>
    <dbReference type="NCBI Taxonomy" id="1072105"/>
    <lineage>
        <taxon>Eukaryota</taxon>
        <taxon>Fungi</taxon>
        <taxon>Dikarya</taxon>
        <taxon>Ascomycota</taxon>
        <taxon>Saccharomycotina</taxon>
        <taxon>Saccharomycetes</taxon>
        <taxon>Saccharomycetales</taxon>
        <taxon>Saccharomycetaceae</taxon>
        <taxon>Lachancea</taxon>
    </lineage>
</organism>
<feature type="transmembrane region" description="Helical" evidence="8">
    <location>
        <begin position="124"/>
        <end position="142"/>
    </location>
</feature>
<protein>
    <submittedName>
        <fullName evidence="10">LADA_0E09956g1_1</fullName>
    </submittedName>
</protein>
<dbReference type="InterPro" id="IPR036259">
    <property type="entry name" value="MFS_trans_sf"/>
</dbReference>
<feature type="transmembrane region" description="Helical" evidence="8">
    <location>
        <begin position="296"/>
        <end position="316"/>
    </location>
</feature>
<feature type="transmembrane region" description="Helical" evidence="8">
    <location>
        <begin position="336"/>
        <end position="354"/>
    </location>
</feature>
<feature type="region of interest" description="Disordered" evidence="7">
    <location>
        <begin position="538"/>
        <end position="580"/>
    </location>
</feature>
<evidence type="ECO:0000313" key="10">
    <source>
        <dbReference type="EMBL" id="SCU88407.1"/>
    </source>
</evidence>
<keyword evidence="2" id="KW-0813">Transport</keyword>
<keyword evidence="11" id="KW-1185">Reference proteome</keyword>
<evidence type="ECO:0000256" key="5">
    <source>
        <dbReference type="ARBA" id="ARBA00023136"/>
    </source>
</evidence>
<dbReference type="InterPro" id="IPR020846">
    <property type="entry name" value="MFS_dom"/>
</dbReference>
<feature type="compositionally biased region" description="Basic and acidic residues" evidence="7">
    <location>
        <begin position="1"/>
        <end position="15"/>
    </location>
</feature>
<dbReference type="Proteomes" id="UP000190274">
    <property type="component" value="Chromosome E"/>
</dbReference>
<dbReference type="OrthoDB" id="440553at2759"/>
<feature type="compositionally biased region" description="Acidic residues" evidence="7">
    <location>
        <begin position="547"/>
        <end position="563"/>
    </location>
</feature>
<dbReference type="Pfam" id="PF07690">
    <property type="entry name" value="MFS_1"/>
    <property type="match status" value="1"/>
</dbReference>
<keyword evidence="5 8" id="KW-0472">Membrane</keyword>
<evidence type="ECO:0000259" key="9">
    <source>
        <dbReference type="PROSITE" id="PS50850"/>
    </source>
</evidence>
<feature type="transmembrane region" description="Helical" evidence="8">
    <location>
        <begin position="471"/>
        <end position="488"/>
    </location>
</feature>
<dbReference type="PROSITE" id="PS50850">
    <property type="entry name" value="MFS"/>
    <property type="match status" value="1"/>
</dbReference>
<feature type="region of interest" description="Disordered" evidence="7">
    <location>
        <begin position="1"/>
        <end position="44"/>
    </location>
</feature>
<feature type="transmembrane region" description="Helical" evidence="8">
    <location>
        <begin position="56"/>
        <end position="78"/>
    </location>
</feature>
<accession>A0A1G4JDW2</accession>
<dbReference type="GO" id="GO:0005886">
    <property type="term" value="C:plasma membrane"/>
    <property type="evidence" value="ECO:0007669"/>
    <property type="project" value="TreeGrafter"/>
</dbReference>
<evidence type="ECO:0000256" key="7">
    <source>
        <dbReference type="SAM" id="MobiDB-lite"/>
    </source>
</evidence>
<feature type="compositionally biased region" description="Polar residues" evidence="7">
    <location>
        <begin position="29"/>
        <end position="41"/>
    </location>
</feature>
<evidence type="ECO:0000256" key="2">
    <source>
        <dbReference type="ARBA" id="ARBA00022448"/>
    </source>
</evidence>
<reference evidence="11" key="1">
    <citation type="submission" date="2016-03" db="EMBL/GenBank/DDBJ databases">
        <authorList>
            <person name="Devillers H."/>
        </authorList>
    </citation>
    <scope>NUCLEOTIDE SEQUENCE [LARGE SCALE GENOMIC DNA]</scope>
</reference>
<evidence type="ECO:0000256" key="8">
    <source>
        <dbReference type="SAM" id="Phobius"/>
    </source>
</evidence>
<keyword evidence="3 8" id="KW-0812">Transmembrane</keyword>
<feature type="transmembrane region" description="Helical" evidence="8">
    <location>
        <begin position="148"/>
        <end position="169"/>
    </location>
</feature>
<feature type="transmembrane region" description="Helical" evidence="8">
    <location>
        <begin position="433"/>
        <end position="459"/>
    </location>
</feature>
<feature type="domain" description="Major facilitator superfamily (MFS) profile" evidence="9">
    <location>
        <begin position="58"/>
        <end position="523"/>
    </location>
</feature>
<comment type="subcellular location">
    <subcellularLocation>
        <location evidence="1">Membrane</location>
        <topology evidence="1">Multi-pass membrane protein</topology>
    </subcellularLocation>
</comment>
<dbReference type="SUPFAM" id="SSF103473">
    <property type="entry name" value="MFS general substrate transporter"/>
    <property type="match status" value="1"/>
</dbReference>
<sequence>MPKNDPQQEEKEQQRLDPATASPVENLDRPTTSEGSKSSSECKAPPYSRFGVREKYLMVLICASSGVFSTIAGSIYYPALNTIENEFHITTEMVNVSVVLYFVFQGLSPTLMGGLADTFGRRPVVLWSVALYFAACIGLACAKTYGEILFLRCLQSAGISPVIAVNSGIMGDITTREQRGGYVGLTSGFQIVGSAFGALIGGGVVSRWDWRAIFWLLAIGSGVSLIFTSIMLPETKRTIVGNGSVRPLAIWSRAPILATPSWRRKLHLDAPDYDTLVPRDKLNLLAPLTLYTRPEIAVLLLVTGLQFALWVTHLTAMASLLEKDYHLSVAKVGLCYLPSGLCTMTSVVGAGRVLNWNYKRRYAKHKQFIETSRAQLLQQHENNEEIVDDILSNELEYAFNIFRTRLEIIFIPLILSGAGFIIFGWCLSKHLHLALVLVFSGFSSLFSNCVIACATTLVVDLYPQKSSTATSCINFSRCIMAAVFVAALNKMLSSMTAGGTFTFLAGLTISSTFTLVIPVKKGMRMMHDRKLRQLAEEKAANAAAPQDLEDQVNNEVEQDEIENEAYHPQEDTSSESSRGVEILRRMSTIHSAHMTT</sequence>
<dbReference type="PANTHER" id="PTHR23502:SF51">
    <property type="entry name" value="QUINIDINE RESISTANCE PROTEIN 1-RELATED"/>
    <property type="match status" value="1"/>
</dbReference>
<dbReference type="EMBL" id="LT598455">
    <property type="protein sequence ID" value="SCU88407.1"/>
    <property type="molecule type" value="Genomic_DNA"/>
</dbReference>
<evidence type="ECO:0000256" key="3">
    <source>
        <dbReference type="ARBA" id="ARBA00022692"/>
    </source>
</evidence>
<gene>
    <name evidence="10" type="ORF">LADA_0E09956G</name>
</gene>
<dbReference type="InterPro" id="IPR011701">
    <property type="entry name" value="MFS"/>
</dbReference>
<feature type="transmembrane region" description="Helical" evidence="8">
    <location>
        <begin position="98"/>
        <end position="117"/>
    </location>
</feature>
<evidence type="ECO:0000256" key="1">
    <source>
        <dbReference type="ARBA" id="ARBA00004141"/>
    </source>
</evidence>
<feature type="transmembrane region" description="Helical" evidence="8">
    <location>
        <begin position="181"/>
        <end position="200"/>
    </location>
</feature>
<keyword evidence="4 8" id="KW-1133">Transmembrane helix</keyword>
<feature type="transmembrane region" description="Helical" evidence="8">
    <location>
        <begin position="500"/>
        <end position="519"/>
    </location>
</feature>
<feature type="transmembrane region" description="Helical" evidence="8">
    <location>
        <begin position="212"/>
        <end position="232"/>
    </location>
</feature>
<evidence type="ECO:0000256" key="4">
    <source>
        <dbReference type="ARBA" id="ARBA00022989"/>
    </source>
</evidence>
<name>A0A1G4JDW2_9SACH</name>
<dbReference type="PANTHER" id="PTHR23502">
    <property type="entry name" value="MAJOR FACILITATOR SUPERFAMILY"/>
    <property type="match status" value="1"/>
</dbReference>
<dbReference type="GO" id="GO:0022857">
    <property type="term" value="F:transmembrane transporter activity"/>
    <property type="evidence" value="ECO:0007669"/>
    <property type="project" value="InterPro"/>
</dbReference>
<evidence type="ECO:0000256" key="6">
    <source>
        <dbReference type="ARBA" id="ARBA00038347"/>
    </source>
</evidence>
<feature type="transmembrane region" description="Helical" evidence="8">
    <location>
        <begin position="408"/>
        <end position="427"/>
    </location>
</feature>
<dbReference type="AlphaFoldDB" id="A0A1G4JDW2"/>
<dbReference type="CDD" id="cd17323">
    <property type="entry name" value="MFS_Tpo1_MDR_like"/>
    <property type="match status" value="1"/>
</dbReference>
<dbReference type="Gene3D" id="1.20.1250.20">
    <property type="entry name" value="MFS general substrate transporter like domains"/>
    <property type="match status" value="1"/>
</dbReference>
<comment type="similarity">
    <text evidence="6">Belongs to the major facilitator superfamily. CAR1 family.</text>
</comment>
<evidence type="ECO:0000313" key="11">
    <source>
        <dbReference type="Proteomes" id="UP000190274"/>
    </source>
</evidence>
<proteinExistence type="inferred from homology"/>